<feature type="region of interest" description="Disordered" evidence="1">
    <location>
        <begin position="1"/>
        <end position="73"/>
    </location>
</feature>
<name>A0A8T2PCH5_9TELE</name>
<reference evidence="2" key="1">
    <citation type="thesis" date="2021" institute="BYU ScholarsArchive" country="Provo, UT, USA">
        <title>Applications of and Algorithms for Genome Assembly and Genomic Analyses with an Emphasis on Marine Teleosts.</title>
        <authorList>
            <person name="Pickett B.D."/>
        </authorList>
    </citation>
    <scope>NUCLEOTIDE SEQUENCE</scope>
    <source>
        <strain evidence="2">HI-2016</strain>
    </source>
</reference>
<feature type="compositionally biased region" description="Polar residues" evidence="1">
    <location>
        <begin position="1"/>
        <end position="13"/>
    </location>
</feature>
<protein>
    <submittedName>
        <fullName evidence="2">Uncharacterized protein</fullName>
    </submittedName>
</protein>
<feature type="compositionally biased region" description="Basic and acidic residues" evidence="1">
    <location>
        <begin position="19"/>
        <end position="37"/>
    </location>
</feature>
<feature type="compositionally biased region" description="Basic and acidic residues" evidence="1">
    <location>
        <begin position="230"/>
        <end position="241"/>
    </location>
</feature>
<feature type="non-terminal residue" evidence="2">
    <location>
        <position position="1"/>
    </location>
</feature>
<evidence type="ECO:0000256" key="1">
    <source>
        <dbReference type="SAM" id="MobiDB-lite"/>
    </source>
</evidence>
<evidence type="ECO:0000313" key="3">
    <source>
        <dbReference type="Proteomes" id="UP000824540"/>
    </source>
</evidence>
<comment type="caution">
    <text evidence="2">The sequence shown here is derived from an EMBL/GenBank/DDBJ whole genome shotgun (WGS) entry which is preliminary data.</text>
</comment>
<gene>
    <name evidence="2" type="ORF">JZ751_028168</name>
</gene>
<keyword evidence="3" id="KW-1185">Reference proteome</keyword>
<organism evidence="2 3">
    <name type="scientific">Albula glossodonta</name>
    <name type="common">roundjaw bonefish</name>
    <dbReference type="NCBI Taxonomy" id="121402"/>
    <lineage>
        <taxon>Eukaryota</taxon>
        <taxon>Metazoa</taxon>
        <taxon>Chordata</taxon>
        <taxon>Craniata</taxon>
        <taxon>Vertebrata</taxon>
        <taxon>Euteleostomi</taxon>
        <taxon>Actinopterygii</taxon>
        <taxon>Neopterygii</taxon>
        <taxon>Teleostei</taxon>
        <taxon>Albuliformes</taxon>
        <taxon>Albulidae</taxon>
        <taxon>Albula</taxon>
    </lineage>
</organism>
<sequence>ASTLIDSDPNPDQTAPEDPNEKCESADEGPKGLHEAFTDPNVTSENPDDWAGLPNEMLGDGITPPENPNEVPGDPNMPGLEVDNGHHLQAVSQKGGAQQSVGQRQVLRLLAPHSNWKSAILFHSIINIFIHLFFFLPADISSVVDTMVSISCSLSLPDRRVLVRRQRGVEKNLVAYLGAVGHKAIDEGLAVTEEPVQLGRGLDKWGRGGVKLLPLHRDRAAPGTGHAPHLRGDLSKRTTPV</sequence>
<dbReference type="AlphaFoldDB" id="A0A8T2PCH5"/>
<accession>A0A8T2PCH5</accession>
<evidence type="ECO:0000313" key="2">
    <source>
        <dbReference type="EMBL" id="KAG9349720.1"/>
    </source>
</evidence>
<dbReference type="EMBL" id="JAFBMS010000009">
    <property type="protein sequence ID" value="KAG9349720.1"/>
    <property type="molecule type" value="Genomic_DNA"/>
</dbReference>
<dbReference type="Proteomes" id="UP000824540">
    <property type="component" value="Unassembled WGS sequence"/>
</dbReference>
<feature type="region of interest" description="Disordered" evidence="1">
    <location>
        <begin position="218"/>
        <end position="241"/>
    </location>
</feature>
<proteinExistence type="predicted"/>